<protein>
    <submittedName>
        <fullName evidence="3">Scaffold/adaptor protein</fullName>
    </submittedName>
</protein>
<feature type="transmembrane region" description="Helical" evidence="2">
    <location>
        <begin position="86"/>
        <end position="110"/>
    </location>
</feature>
<evidence type="ECO:0000313" key="4">
    <source>
        <dbReference type="Proteomes" id="UP001454036"/>
    </source>
</evidence>
<comment type="caution">
    <text evidence="3">The sequence shown here is derived from an EMBL/GenBank/DDBJ whole genome shotgun (WGS) entry which is preliminary data.</text>
</comment>
<feature type="transmembrane region" description="Helical" evidence="2">
    <location>
        <begin position="57"/>
        <end position="79"/>
    </location>
</feature>
<feature type="transmembrane region" description="Helical" evidence="2">
    <location>
        <begin position="142"/>
        <end position="165"/>
    </location>
</feature>
<gene>
    <name evidence="3" type="ORF">LIER_21462</name>
</gene>
<feature type="region of interest" description="Disordered" evidence="1">
    <location>
        <begin position="180"/>
        <end position="201"/>
    </location>
</feature>
<keyword evidence="2" id="KW-1133">Transmembrane helix</keyword>
<feature type="transmembrane region" description="Helical" evidence="2">
    <location>
        <begin position="20"/>
        <end position="37"/>
    </location>
</feature>
<proteinExistence type="predicted"/>
<keyword evidence="2" id="KW-0812">Transmembrane</keyword>
<dbReference type="AlphaFoldDB" id="A0AAV3QT86"/>
<accession>A0AAV3QT86</accession>
<keyword evidence="2" id="KW-0472">Membrane</keyword>
<evidence type="ECO:0000256" key="1">
    <source>
        <dbReference type="SAM" id="MobiDB-lite"/>
    </source>
</evidence>
<name>A0AAV3QT86_LITER</name>
<dbReference type="EMBL" id="BAABME010005667">
    <property type="protein sequence ID" value="GAA0166273.1"/>
    <property type="molecule type" value="Genomic_DNA"/>
</dbReference>
<sequence>MSRRPCCHTFLASIIKFLNFLEFFIGVCMIIYSAYMLNHWHEHHHAIISNSLPAPWFIYGFMSVGILLCCITCIGHIAAEAINGCCLCFYAVLSTIFTLLEGCLVAFIAIDRSWEKDLPLEPTGELDRLRIFVEENMDICKWVAIAVITLQALTLLLVILLRVVVSERVDVSSDVQYGGRGGPHESLLNTQSGQTPKGDIKVTHSDIWSSRMREKYGLNNDETKHPLVNASSSTR</sequence>
<keyword evidence="4" id="KW-1185">Reference proteome</keyword>
<evidence type="ECO:0000313" key="3">
    <source>
        <dbReference type="EMBL" id="GAA0166273.1"/>
    </source>
</evidence>
<reference evidence="3 4" key="1">
    <citation type="submission" date="2024-01" db="EMBL/GenBank/DDBJ databases">
        <title>The complete chloroplast genome sequence of Lithospermum erythrorhizon: insights into the phylogenetic relationship among Boraginaceae species and the maternal lineages of purple gromwells.</title>
        <authorList>
            <person name="Okada T."/>
            <person name="Watanabe K."/>
        </authorList>
    </citation>
    <scope>NUCLEOTIDE SEQUENCE [LARGE SCALE GENOMIC DNA]</scope>
</reference>
<evidence type="ECO:0000256" key="2">
    <source>
        <dbReference type="SAM" id="Phobius"/>
    </source>
</evidence>
<organism evidence="3 4">
    <name type="scientific">Lithospermum erythrorhizon</name>
    <name type="common">Purple gromwell</name>
    <name type="synonym">Lithospermum officinale var. erythrorhizon</name>
    <dbReference type="NCBI Taxonomy" id="34254"/>
    <lineage>
        <taxon>Eukaryota</taxon>
        <taxon>Viridiplantae</taxon>
        <taxon>Streptophyta</taxon>
        <taxon>Embryophyta</taxon>
        <taxon>Tracheophyta</taxon>
        <taxon>Spermatophyta</taxon>
        <taxon>Magnoliopsida</taxon>
        <taxon>eudicotyledons</taxon>
        <taxon>Gunneridae</taxon>
        <taxon>Pentapetalae</taxon>
        <taxon>asterids</taxon>
        <taxon>lamiids</taxon>
        <taxon>Boraginales</taxon>
        <taxon>Boraginaceae</taxon>
        <taxon>Boraginoideae</taxon>
        <taxon>Lithospermeae</taxon>
        <taxon>Lithospermum</taxon>
    </lineage>
</organism>
<dbReference type="Proteomes" id="UP001454036">
    <property type="component" value="Unassembled WGS sequence"/>
</dbReference>